<comment type="subcellular location">
    <subcellularLocation>
        <location evidence="1">Membrane</location>
        <topology evidence="1">Multi-pass membrane protein</topology>
    </subcellularLocation>
</comment>
<dbReference type="Pfam" id="PF02674">
    <property type="entry name" value="Colicin_V"/>
    <property type="match status" value="2"/>
</dbReference>
<feature type="transmembrane region" description="Helical" evidence="5">
    <location>
        <begin position="130"/>
        <end position="158"/>
    </location>
</feature>
<proteinExistence type="predicted"/>
<dbReference type="InterPro" id="IPR003825">
    <property type="entry name" value="Colicin-V_CvpA"/>
</dbReference>
<feature type="transmembrane region" description="Helical" evidence="5">
    <location>
        <begin position="30"/>
        <end position="49"/>
    </location>
</feature>
<dbReference type="STRING" id="1121476.SAMN02745751_00147"/>
<evidence type="ECO:0000256" key="4">
    <source>
        <dbReference type="ARBA" id="ARBA00023136"/>
    </source>
</evidence>
<dbReference type="PANTHER" id="PTHR37306">
    <property type="entry name" value="COLICIN V PRODUCTION PROTEIN"/>
    <property type="match status" value="1"/>
</dbReference>
<dbReference type="RefSeq" id="WP_073045596.1">
    <property type="nucleotide sequence ID" value="NZ_FQZL01000004.1"/>
</dbReference>
<dbReference type="PANTHER" id="PTHR37306:SF1">
    <property type="entry name" value="COLICIN V PRODUCTION PROTEIN"/>
    <property type="match status" value="1"/>
</dbReference>
<evidence type="ECO:0000313" key="6">
    <source>
        <dbReference type="EMBL" id="SHI36750.1"/>
    </source>
</evidence>
<sequence>MEYNVIDIIVLVFVLLVLGNGFRKGLIMSLFDLVGLIASFIIAWNYYYLVKDFLVDRTGLVDFINNNISSKISDILAEFPGKDLDLGSIFNGFGKLPFDMQRIMEDFIQSSIKDTAVDYAQSMSDKITNIFIIIISFTVAFLIAYLILMIVAGVLNIMFKAPVLNMANKLLGGLFGLLKAVVLLYIVFAIASPFIAMSEKENMFTTEILESKSSEVFYENNLILNYLTYKGVLAE</sequence>
<evidence type="ECO:0000313" key="7">
    <source>
        <dbReference type="Proteomes" id="UP000184052"/>
    </source>
</evidence>
<evidence type="ECO:0000256" key="3">
    <source>
        <dbReference type="ARBA" id="ARBA00022989"/>
    </source>
</evidence>
<reference evidence="6 7" key="1">
    <citation type="submission" date="2016-11" db="EMBL/GenBank/DDBJ databases">
        <authorList>
            <person name="Jaros S."/>
            <person name="Januszkiewicz K."/>
            <person name="Wedrychowicz H."/>
        </authorList>
    </citation>
    <scope>NUCLEOTIDE SEQUENCE [LARGE SCALE GENOMIC DNA]</scope>
    <source>
        <strain evidence="6 7">DSM 17477</strain>
    </source>
</reference>
<evidence type="ECO:0000256" key="2">
    <source>
        <dbReference type="ARBA" id="ARBA00022692"/>
    </source>
</evidence>
<feature type="transmembrane region" description="Helical" evidence="5">
    <location>
        <begin position="170"/>
        <end position="196"/>
    </location>
</feature>
<keyword evidence="4 5" id="KW-0472">Membrane</keyword>
<dbReference type="GO" id="GO:0016020">
    <property type="term" value="C:membrane"/>
    <property type="evidence" value="ECO:0007669"/>
    <property type="project" value="UniProtKB-SubCell"/>
</dbReference>
<dbReference type="EMBL" id="FQZL01000004">
    <property type="protein sequence ID" value="SHI36750.1"/>
    <property type="molecule type" value="Genomic_DNA"/>
</dbReference>
<evidence type="ECO:0000256" key="1">
    <source>
        <dbReference type="ARBA" id="ARBA00004141"/>
    </source>
</evidence>
<gene>
    <name evidence="6" type="ORF">SAMN02745751_00147</name>
</gene>
<accession>A0A1M6AJT8</accession>
<protein>
    <submittedName>
        <fullName evidence="6">Colicin V production protein</fullName>
    </submittedName>
</protein>
<organism evidence="6 7">
    <name type="scientific">Dethiosulfatibacter aminovorans DSM 17477</name>
    <dbReference type="NCBI Taxonomy" id="1121476"/>
    <lineage>
        <taxon>Bacteria</taxon>
        <taxon>Bacillati</taxon>
        <taxon>Bacillota</taxon>
        <taxon>Tissierellia</taxon>
        <taxon>Dethiosulfatibacter</taxon>
    </lineage>
</organism>
<keyword evidence="3 5" id="KW-1133">Transmembrane helix</keyword>
<keyword evidence="7" id="KW-1185">Reference proteome</keyword>
<name>A0A1M6AJT8_9FIRM</name>
<dbReference type="GO" id="GO:0009403">
    <property type="term" value="P:toxin biosynthetic process"/>
    <property type="evidence" value="ECO:0007669"/>
    <property type="project" value="InterPro"/>
</dbReference>
<keyword evidence="2 5" id="KW-0812">Transmembrane</keyword>
<feature type="transmembrane region" description="Helical" evidence="5">
    <location>
        <begin position="6"/>
        <end position="23"/>
    </location>
</feature>
<dbReference type="Proteomes" id="UP000184052">
    <property type="component" value="Unassembled WGS sequence"/>
</dbReference>
<evidence type="ECO:0000256" key="5">
    <source>
        <dbReference type="SAM" id="Phobius"/>
    </source>
</evidence>
<dbReference type="AlphaFoldDB" id="A0A1M6AJT8"/>